<comment type="caution">
    <text evidence="2">The sequence shown here is derived from an EMBL/GenBank/DDBJ whole genome shotgun (WGS) entry which is preliminary data.</text>
</comment>
<evidence type="ECO:0000313" key="3">
    <source>
        <dbReference type="Proteomes" id="UP001501777"/>
    </source>
</evidence>
<sequence length="299" mass="33549">MSLAFYATHSTFSDPGELADRYADLPRDAAGLARTSRDLLVHRLEGDLFGHTHPDDRLHNDAETRYIDDILRILVARNDAPLHLRREVGDRFVGTCRDFSLLHCSFLRQAGIPARIRSGFADYFGSDGFHCDHVVTEYWDEERGWLFADAQLADPGITAHWNADFDPMDVPRDRFLVAGKAWRAIREGGADPRTFGLHPPEQGPFWGERFVAGNIRLDLAALNKVETLLWDEWGLDEGKPGTPLSAAARELYDRAALVAGDEVSFEAARKLFTEDDTLRTPKTVLCSAPYNGPSRVTLR</sequence>
<dbReference type="RefSeq" id="WP_344403550.1">
    <property type="nucleotide sequence ID" value="NZ_BAAASG010000013.1"/>
</dbReference>
<dbReference type="Gene3D" id="3.10.620.30">
    <property type="match status" value="1"/>
</dbReference>
<dbReference type="Pfam" id="PF01841">
    <property type="entry name" value="Transglut_core"/>
    <property type="match status" value="1"/>
</dbReference>
<dbReference type="SMART" id="SM00460">
    <property type="entry name" value="TGc"/>
    <property type="match status" value="1"/>
</dbReference>
<dbReference type="InterPro" id="IPR002931">
    <property type="entry name" value="Transglutaminase-like"/>
</dbReference>
<organism evidence="2 3">
    <name type="scientific">Streptomyces longisporus</name>
    <dbReference type="NCBI Taxonomy" id="1948"/>
    <lineage>
        <taxon>Bacteria</taxon>
        <taxon>Bacillati</taxon>
        <taxon>Actinomycetota</taxon>
        <taxon>Actinomycetes</taxon>
        <taxon>Kitasatosporales</taxon>
        <taxon>Streptomycetaceae</taxon>
        <taxon>Streptomyces</taxon>
    </lineage>
</organism>
<evidence type="ECO:0000259" key="1">
    <source>
        <dbReference type="SMART" id="SM00460"/>
    </source>
</evidence>
<dbReference type="InterPro" id="IPR038765">
    <property type="entry name" value="Papain-like_cys_pep_sf"/>
</dbReference>
<keyword evidence="3" id="KW-1185">Reference proteome</keyword>
<evidence type="ECO:0000313" key="2">
    <source>
        <dbReference type="EMBL" id="GAA2505457.1"/>
    </source>
</evidence>
<feature type="domain" description="Transglutaminase-like" evidence="1">
    <location>
        <begin position="88"/>
        <end position="152"/>
    </location>
</feature>
<gene>
    <name evidence="2" type="ORF">GCM10010276_57210</name>
</gene>
<protein>
    <submittedName>
        <fullName evidence="2">Transglutaminase-like domain-containing protein</fullName>
    </submittedName>
</protein>
<dbReference type="Proteomes" id="UP001501777">
    <property type="component" value="Unassembled WGS sequence"/>
</dbReference>
<dbReference type="SUPFAM" id="SSF54001">
    <property type="entry name" value="Cysteine proteinases"/>
    <property type="match status" value="1"/>
</dbReference>
<dbReference type="EMBL" id="BAAASG010000013">
    <property type="protein sequence ID" value="GAA2505457.1"/>
    <property type="molecule type" value="Genomic_DNA"/>
</dbReference>
<reference evidence="3" key="1">
    <citation type="journal article" date="2019" name="Int. J. Syst. Evol. Microbiol.">
        <title>The Global Catalogue of Microorganisms (GCM) 10K type strain sequencing project: providing services to taxonomists for standard genome sequencing and annotation.</title>
        <authorList>
            <consortium name="The Broad Institute Genomics Platform"/>
            <consortium name="The Broad Institute Genome Sequencing Center for Infectious Disease"/>
            <person name="Wu L."/>
            <person name="Ma J."/>
        </authorList>
    </citation>
    <scope>NUCLEOTIDE SEQUENCE [LARGE SCALE GENOMIC DNA]</scope>
    <source>
        <strain evidence="3">JCM 4395</strain>
    </source>
</reference>
<accession>A0ABP5ZVQ9</accession>
<name>A0ABP5ZVQ9_STRLO</name>
<proteinExistence type="predicted"/>